<dbReference type="Pfam" id="PF12706">
    <property type="entry name" value="Lactamase_B_2"/>
    <property type="match status" value="1"/>
</dbReference>
<sequence>MRVVVLGCGGSAAVPMIGGEDGRGDWGVCDPLESRNRRSRSSIVVEGDDGRRVLVDTSPDLRNQLLANGIGRVEAIFYTHAHADHVAGLDDVRSLNRNLGRPLQVFGTAPVLAEISDRFAYAFRPWTPPSFYRPVLLPRVIVAGQAVEIEGLRLDLFEQVHGSGTTLGFRVGDFTYSTDVVALDDAAKRVIAGSRTWIVDCFQRAPHPAHASLDLVRLWSQELGIKRTVLTHMGTDMDWAWMRDSLPPGIEAAHDGLILTL</sequence>
<dbReference type="InterPro" id="IPR001279">
    <property type="entry name" value="Metallo-B-lactamas"/>
</dbReference>
<dbReference type="EMBL" id="CP053708">
    <property type="protein sequence ID" value="QKE90438.1"/>
    <property type="molecule type" value="Genomic_DNA"/>
</dbReference>
<reference evidence="2 3" key="1">
    <citation type="journal article" date="2014" name="World J. Microbiol. Biotechnol.">
        <title>Biodiversity and physiological characteristics of Antarctic and Arctic lichens-associated bacteria.</title>
        <authorList>
            <person name="Lee Y.M."/>
            <person name="Kim E.H."/>
            <person name="Lee H.K."/>
            <person name="Hong S.G."/>
        </authorList>
    </citation>
    <scope>NUCLEOTIDE SEQUENCE [LARGE SCALE GENOMIC DNA]</scope>
    <source>
        <strain evidence="2 3">PAMC 26569</strain>
    </source>
</reference>
<dbReference type="PANTHER" id="PTHR42663:SF6">
    <property type="entry name" value="HYDROLASE C777.06C-RELATED"/>
    <property type="match status" value="1"/>
</dbReference>
<accession>A0A6M8HQ22</accession>
<organism evidence="2 3">
    <name type="scientific">Lichenicola cladoniae</name>
    <dbReference type="NCBI Taxonomy" id="1484109"/>
    <lineage>
        <taxon>Bacteria</taxon>
        <taxon>Pseudomonadati</taxon>
        <taxon>Pseudomonadota</taxon>
        <taxon>Alphaproteobacteria</taxon>
        <taxon>Acetobacterales</taxon>
        <taxon>Acetobacteraceae</taxon>
        <taxon>Lichenicola</taxon>
    </lineage>
</organism>
<name>A0A6M8HQ22_9PROT</name>
<evidence type="ECO:0000313" key="3">
    <source>
        <dbReference type="Proteomes" id="UP000500767"/>
    </source>
</evidence>
<dbReference type="Gene3D" id="3.60.15.10">
    <property type="entry name" value="Ribonuclease Z/Hydroxyacylglutathione hydrolase-like"/>
    <property type="match status" value="1"/>
</dbReference>
<dbReference type="SMART" id="SM00849">
    <property type="entry name" value="Lactamase_B"/>
    <property type="match status" value="1"/>
</dbReference>
<dbReference type="KEGG" id="lck:HN018_10685"/>
<dbReference type="SUPFAM" id="SSF56281">
    <property type="entry name" value="Metallo-hydrolase/oxidoreductase"/>
    <property type="match status" value="1"/>
</dbReference>
<dbReference type="InterPro" id="IPR036866">
    <property type="entry name" value="RibonucZ/Hydroxyglut_hydro"/>
</dbReference>
<dbReference type="GO" id="GO:0016787">
    <property type="term" value="F:hydrolase activity"/>
    <property type="evidence" value="ECO:0007669"/>
    <property type="project" value="UniProtKB-KW"/>
</dbReference>
<dbReference type="Proteomes" id="UP000500767">
    <property type="component" value="Chromosome"/>
</dbReference>
<dbReference type="PANTHER" id="PTHR42663">
    <property type="entry name" value="HYDROLASE C777.06C-RELATED-RELATED"/>
    <property type="match status" value="1"/>
</dbReference>
<dbReference type="CDD" id="cd16279">
    <property type="entry name" value="metallo-hydrolase-like_MBL-fold"/>
    <property type="match status" value="1"/>
</dbReference>
<evidence type="ECO:0000259" key="1">
    <source>
        <dbReference type="SMART" id="SM00849"/>
    </source>
</evidence>
<dbReference type="RefSeq" id="WP_171835387.1">
    <property type="nucleotide sequence ID" value="NZ_CP053708.1"/>
</dbReference>
<dbReference type="AlphaFoldDB" id="A0A6M8HQ22"/>
<keyword evidence="3" id="KW-1185">Reference proteome</keyword>
<gene>
    <name evidence="2" type="ORF">HN018_10685</name>
</gene>
<evidence type="ECO:0000313" key="2">
    <source>
        <dbReference type="EMBL" id="QKE90438.1"/>
    </source>
</evidence>
<feature type="domain" description="Metallo-beta-lactamase" evidence="1">
    <location>
        <begin position="39"/>
        <end position="232"/>
    </location>
</feature>
<keyword evidence="2" id="KW-0378">Hydrolase</keyword>
<protein>
    <submittedName>
        <fullName evidence="2">MBL fold metallo-hydrolase</fullName>
    </submittedName>
</protein>
<proteinExistence type="predicted"/>